<proteinExistence type="predicted"/>
<gene>
    <name evidence="2" type="ORF">FAM18172_00920</name>
</gene>
<dbReference type="Proteomes" id="UP000285532">
    <property type="component" value="Unassembled WGS sequence"/>
</dbReference>
<dbReference type="EMBL" id="LKFU01000046">
    <property type="protein sequence ID" value="RND87396.1"/>
    <property type="molecule type" value="Genomic_DNA"/>
</dbReference>
<accession>A0A422MCX3</accession>
<feature type="compositionally biased region" description="Basic and acidic residues" evidence="1">
    <location>
        <begin position="1"/>
        <end position="17"/>
    </location>
</feature>
<evidence type="ECO:0000256" key="1">
    <source>
        <dbReference type="SAM" id="MobiDB-lite"/>
    </source>
</evidence>
<evidence type="ECO:0000313" key="3">
    <source>
        <dbReference type="Proteomes" id="UP000285532"/>
    </source>
</evidence>
<comment type="caution">
    <text evidence="2">The sequence shown here is derived from an EMBL/GenBank/DDBJ whole genome shotgun (WGS) entry which is preliminary data.</text>
</comment>
<reference evidence="2 3" key="1">
    <citation type="journal article" date="2018" name="Front. Microbiol.">
        <title>Conversion of Methionine to Cysteine in Lactobacillus paracasei Depends on the Highly Mobile cysK-ctl-cysE Gene Cluster.</title>
        <authorList>
            <person name="Wuthrich D."/>
            <person name="Irmler S."/>
            <person name="Berthoud H."/>
            <person name="Guggenbuhl B."/>
            <person name="Eugster E."/>
            <person name="Bruggmann R."/>
        </authorList>
    </citation>
    <scope>NUCLEOTIDE SEQUENCE [LARGE SCALE GENOMIC DNA]</scope>
    <source>
        <strain evidence="2 3">FAM18172</strain>
    </source>
</reference>
<name>A0A422MCX3_LACPA</name>
<evidence type="ECO:0000313" key="2">
    <source>
        <dbReference type="EMBL" id="RND87396.1"/>
    </source>
</evidence>
<dbReference type="AlphaFoldDB" id="A0A422MCX3"/>
<dbReference type="RefSeq" id="WP_182628854.1">
    <property type="nucleotide sequence ID" value="NZ_LKFU01000046.1"/>
</dbReference>
<sequence>MTDKNKTQRPAVDEYSKKSLNPNIAVHGPKERPIAPAPKPKVRKPKK</sequence>
<protein>
    <submittedName>
        <fullName evidence="2">Uncharacterized protein</fullName>
    </submittedName>
</protein>
<organism evidence="2 3">
    <name type="scientific">Lacticaseibacillus paracasei</name>
    <name type="common">Lactobacillus paracasei</name>
    <dbReference type="NCBI Taxonomy" id="1597"/>
    <lineage>
        <taxon>Bacteria</taxon>
        <taxon>Bacillati</taxon>
        <taxon>Bacillota</taxon>
        <taxon>Bacilli</taxon>
        <taxon>Lactobacillales</taxon>
        <taxon>Lactobacillaceae</taxon>
        <taxon>Lacticaseibacillus</taxon>
    </lineage>
</organism>
<feature type="region of interest" description="Disordered" evidence="1">
    <location>
        <begin position="1"/>
        <end position="47"/>
    </location>
</feature>